<gene>
    <name evidence="2" type="ORF">AM1BK_36090</name>
</gene>
<name>A0ABQ3N7Q1_9BACI</name>
<keyword evidence="3" id="KW-1185">Reference proteome</keyword>
<dbReference type="RefSeq" id="WP_223282788.1">
    <property type="nucleotide sequence ID" value="NZ_BNDS01000018.1"/>
</dbReference>
<dbReference type="InterPro" id="IPR037883">
    <property type="entry name" value="Knr4/Smi1-like_sf"/>
</dbReference>
<sequence length="271" mass="31081">MKIWKDVYSPDIVLDPLTDEDITSAEKFFNIKLPKEYIKLLSIQNGGYLNPTLAPVSFNSHWGEGIVQIEFLFGIKKGKGILETYSLLDEWGVVNKGYIVISGDGHHWIVLNYSSNLKTPTVSYIDSQTGDVQHMFSSFAEMLQSLYGSSANHIDYQNELVDRFSKNPSLEEAKRLTNSNDEDAIYTGFEYWEKTNRDLPELFEVLLQHIQSSKYLSTQELAVRILWQKVITGVIKEKPSIKRIIETIPTSPLEIIQEYKAEIEESYTNLK</sequence>
<protein>
    <recommendedName>
        <fullName evidence="1">Knr4/Smi1-like domain-containing protein</fullName>
    </recommendedName>
</protein>
<feature type="domain" description="Knr4/Smi1-like" evidence="1">
    <location>
        <begin position="16"/>
        <end position="145"/>
    </location>
</feature>
<dbReference type="SMART" id="SM00860">
    <property type="entry name" value="SMI1_KNR4"/>
    <property type="match status" value="1"/>
</dbReference>
<dbReference type="Gene3D" id="3.40.1580.10">
    <property type="entry name" value="SMI1/KNR4-like"/>
    <property type="match status" value="1"/>
</dbReference>
<organism evidence="2 3">
    <name type="scientific">Neobacillus kokaensis</name>
    <dbReference type="NCBI Taxonomy" id="2759023"/>
    <lineage>
        <taxon>Bacteria</taxon>
        <taxon>Bacillati</taxon>
        <taxon>Bacillota</taxon>
        <taxon>Bacilli</taxon>
        <taxon>Bacillales</taxon>
        <taxon>Bacillaceae</taxon>
        <taxon>Neobacillus</taxon>
    </lineage>
</organism>
<dbReference type="EMBL" id="BNDS01000018">
    <property type="protein sequence ID" value="GHI00067.1"/>
    <property type="molecule type" value="Genomic_DNA"/>
</dbReference>
<accession>A0ABQ3N7Q1</accession>
<comment type="caution">
    <text evidence="2">The sequence shown here is derived from an EMBL/GenBank/DDBJ whole genome shotgun (WGS) entry which is preliminary data.</text>
</comment>
<proteinExistence type="predicted"/>
<dbReference type="SUPFAM" id="SSF160631">
    <property type="entry name" value="SMI1/KNR4-like"/>
    <property type="match status" value="1"/>
</dbReference>
<evidence type="ECO:0000313" key="3">
    <source>
        <dbReference type="Proteomes" id="UP000637074"/>
    </source>
</evidence>
<evidence type="ECO:0000259" key="1">
    <source>
        <dbReference type="SMART" id="SM00860"/>
    </source>
</evidence>
<dbReference type="Pfam" id="PF09346">
    <property type="entry name" value="SMI1_KNR4"/>
    <property type="match status" value="1"/>
</dbReference>
<reference evidence="2 3" key="1">
    <citation type="journal article" date="2022" name="Int. J. Syst. Evol. Microbiol.">
        <title>Neobacillus kokaensis sp. nov., isolated from soil.</title>
        <authorList>
            <person name="Yuki K."/>
            <person name="Matsubara H."/>
            <person name="Yamaguchi S."/>
        </authorList>
    </citation>
    <scope>NUCLEOTIDE SEQUENCE [LARGE SCALE GENOMIC DNA]</scope>
    <source>
        <strain evidence="2 3">LOB 377</strain>
    </source>
</reference>
<dbReference type="Proteomes" id="UP000637074">
    <property type="component" value="Unassembled WGS sequence"/>
</dbReference>
<dbReference type="InterPro" id="IPR018958">
    <property type="entry name" value="Knr4/Smi1-like_dom"/>
</dbReference>
<evidence type="ECO:0000313" key="2">
    <source>
        <dbReference type="EMBL" id="GHI00067.1"/>
    </source>
</evidence>